<dbReference type="Gene3D" id="1.20.120.530">
    <property type="entry name" value="GntR ligand-binding domain-like"/>
    <property type="match status" value="1"/>
</dbReference>
<dbReference type="RefSeq" id="WP_134556343.1">
    <property type="nucleotide sequence ID" value="NZ_SOHK01000017.1"/>
</dbReference>
<keyword evidence="2" id="KW-0238">DNA-binding</keyword>
<dbReference type="Pfam" id="PF00392">
    <property type="entry name" value="GntR"/>
    <property type="match status" value="1"/>
</dbReference>
<dbReference type="PANTHER" id="PTHR43537">
    <property type="entry name" value="TRANSCRIPTIONAL REGULATOR, GNTR FAMILY"/>
    <property type="match status" value="1"/>
</dbReference>
<dbReference type="Proteomes" id="UP000298154">
    <property type="component" value="Unassembled WGS sequence"/>
</dbReference>
<feature type="domain" description="HTH gntR-type" evidence="4">
    <location>
        <begin position="11"/>
        <end position="78"/>
    </location>
</feature>
<keyword evidence="1" id="KW-0805">Transcription regulation</keyword>
<reference evidence="5 6" key="1">
    <citation type="submission" date="2019-03" db="EMBL/GenBank/DDBJ databases">
        <title>Genomics of glacier-inhabiting Cryobacterium strains.</title>
        <authorList>
            <person name="Liu Q."/>
            <person name="Xin Y.-H."/>
        </authorList>
    </citation>
    <scope>NUCLEOTIDE SEQUENCE [LARGE SCALE GENOMIC DNA]</scope>
    <source>
        <strain evidence="5 6">Sr36</strain>
    </source>
</reference>
<dbReference type="EMBL" id="SOHK01000017">
    <property type="protein sequence ID" value="TFD64256.1"/>
    <property type="molecule type" value="Genomic_DNA"/>
</dbReference>
<gene>
    <name evidence="5" type="ORF">E3T47_12300</name>
</gene>
<dbReference type="AlphaFoldDB" id="A0A4R9ALW1"/>
<dbReference type="SMART" id="SM00345">
    <property type="entry name" value="HTH_GNTR"/>
    <property type="match status" value="1"/>
</dbReference>
<dbReference type="InterPro" id="IPR008920">
    <property type="entry name" value="TF_FadR/GntR_C"/>
</dbReference>
<dbReference type="SUPFAM" id="SSF46785">
    <property type="entry name" value="Winged helix' DNA-binding domain"/>
    <property type="match status" value="1"/>
</dbReference>
<dbReference type="SUPFAM" id="SSF48008">
    <property type="entry name" value="GntR ligand-binding domain-like"/>
    <property type="match status" value="1"/>
</dbReference>
<evidence type="ECO:0000313" key="6">
    <source>
        <dbReference type="Proteomes" id="UP000298154"/>
    </source>
</evidence>
<keyword evidence="6" id="KW-1185">Reference proteome</keyword>
<dbReference type="PROSITE" id="PS50949">
    <property type="entry name" value="HTH_GNTR"/>
    <property type="match status" value="1"/>
</dbReference>
<accession>A0A4R9ALW1</accession>
<dbReference type="GO" id="GO:0003677">
    <property type="term" value="F:DNA binding"/>
    <property type="evidence" value="ECO:0007669"/>
    <property type="project" value="UniProtKB-KW"/>
</dbReference>
<dbReference type="GO" id="GO:0003700">
    <property type="term" value="F:DNA-binding transcription factor activity"/>
    <property type="evidence" value="ECO:0007669"/>
    <property type="project" value="InterPro"/>
</dbReference>
<dbReference type="OrthoDB" id="8680240at2"/>
<dbReference type="InterPro" id="IPR000524">
    <property type="entry name" value="Tscrpt_reg_HTH_GntR"/>
</dbReference>
<dbReference type="Pfam" id="PF07729">
    <property type="entry name" value="FCD"/>
    <property type="match status" value="1"/>
</dbReference>
<dbReference type="InterPro" id="IPR036390">
    <property type="entry name" value="WH_DNA-bd_sf"/>
</dbReference>
<evidence type="ECO:0000256" key="3">
    <source>
        <dbReference type="ARBA" id="ARBA00023163"/>
    </source>
</evidence>
<dbReference type="InterPro" id="IPR011711">
    <property type="entry name" value="GntR_C"/>
</dbReference>
<evidence type="ECO:0000256" key="1">
    <source>
        <dbReference type="ARBA" id="ARBA00023015"/>
    </source>
</evidence>
<sequence>MALKAPAGGRKQLSEEVSDYLRETIMAGELKSGESIRADAIGELLGVSATPVREALHALKVEGFLVLAPRKGFAVAPLTGQDIRDVFCAHALIAGELASRACLSASDEQIAELGALHFELMAAAERGDNEMLEEKNHQFHRQIYVIANSIRLRQTLATFVKYVPRMFYSKIPGWPVTTANDHSAVISAFRAHDAEGAREAMSKHIINSGELLAQYFDEQQSVTSCPI</sequence>
<dbReference type="PANTHER" id="PTHR43537:SF24">
    <property type="entry name" value="GLUCONATE OPERON TRANSCRIPTIONAL REPRESSOR"/>
    <property type="match status" value="1"/>
</dbReference>
<evidence type="ECO:0000256" key="2">
    <source>
        <dbReference type="ARBA" id="ARBA00023125"/>
    </source>
</evidence>
<proteinExistence type="predicted"/>
<dbReference type="InterPro" id="IPR036388">
    <property type="entry name" value="WH-like_DNA-bd_sf"/>
</dbReference>
<keyword evidence="3" id="KW-0804">Transcription</keyword>
<protein>
    <submittedName>
        <fullName evidence="5">GntR family transcriptional regulator</fullName>
    </submittedName>
</protein>
<evidence type="ECO:0000313" key="5">
    <source>
        <dbReference type="EMBL" id="TFD64256.1"/>
    </source>
</evidence>
<evidence type="ECO:0000259" key="4">
    <source>
        <dbReference type="PROSITE" id="PS50949"/>
    </source>
</evidence>
<organism evidence="5 6">
    <name type="scientific">Cryobacterium ruanii</name>
    <dbReference type="NCBI Taxonomy" id="1259197"/>
    <lineage>
        <taxon>Bacteria</taxon>
        <taxon>Bacillati</taxon>
        <taxon>Actinomycetota</taxon>
        <taxon>Actinomycetes</taxon>
        <taxon>Micrococcales</taxon>
        <taxon>Microbacteriaceae</taxon>
        <taxon>Cryobacterium</taxon>
    </lineage>
</organism>
<dbReference type="SMART" id="SM00895">
    <property type="entry name" value="FCD"/>
    <property type="match status" value="1"/>
</dbReference>
<name>A0A4R9ALW1_9MICO</name>
<dbReference type="Gene3D" id="1.10.10.10">
    <property type="entry name" value="Winged helix-like DNA-binding domain superfamily/Winged helix DNA-binding domain"/>
    <property type="match status" value="1"/>
</dbReference>
<comment type="caution">
    <text evidence="5">The sequence shown here is derived from an EMBL/GenBank/DDBJ whole genome shotgun (WGS) entry which is preliminary data.</text>
</comment>